<feature type="transmembrane region" description="Helical" evidence="6">
    <location>
        <begin position="107"/>
        <end position="126"/>
    </location>
</feature>
<evidence type="ECO:0000256" key="3">
    <source>
        <dbReference type="ARBA" id="ARBA00022692"/>
    </source>
</evidence>
<feature type="transmembrane region" description="Helical" evidence="6">
    <location>
        <begin position="34"/>
        <end position="53"/>
    </location>
</feature>
<dbReference type="AlphaFoldDB" id="A0A4P6L6K2"/>
<evidence type="ECO:0000256" key="6">
    <source>
        <dbReference type="SAM" id="Phobius"/>
    </source>
</evidence>
<keyword evidence="4 6" id="KW-1133">Transmembrane helix</keyword>
<name>A0A4P6L6K2_9BURK</name>
<dbReference type="RefSeq" id="WP_130190447.1">
    <property type="nucleotide sequence ID" value="NZ_CP035913.1"/>
</dbReference>
<accession>A0A4P6L6K2</accession>
<evidence type="ECO:0000256" key="1">
    <source>
        <dbReference type="ARBA" id="ARBA00004141"/>
    </source>
</evidence>
<dbReference type="EMBL" id="CP035913">
    <property type="protein sequence ID" value="QBE67341.1"/>
    <property type="molecule type" value="Genomic_DNA"/>
</dbReference>
<evidence type="ECO:0000256" key="2">
    <source>
        <dbReference type="ARBA" id="ARBA00009399"/>
    </source>
</evidence>
<reference evidence="8 9" key="1">
    <citation type="submission" date="2019-02" db="EMBL/GenBank/DDBJ databases">
        <title>Draft Genome Sequences of Six Type Strains of the Genus Massilia.</title>
        <authorList>
            <person name="Miess H."/>
            <person name="Frediansyhah A."/>
            <person name="Gross H."/>
        </authorList>
    </citation>
    <scope>NUCLEOTIDE SEQUENCE [LARGE SCALE GENOMIC DNA]</scope>
    <source>
        <strain evidence="8 9">DSM 17473</strain>
    </source>
</reference>
<evidence type="ECO:0000313" key="8">
    <source>
        <dbReference type="EMBL" id="QBE67341.1"/>
    </source>
</evidence>
<dbReference type="OrthoDB" id="8758470at2"/>
<dbReference type="PANTHER" id="PTHR38459">
    <property type="entry name" value="PROPHAGE BACTOPRENOL-LINKED GLUCOSE TRANSLOCASE HOMOLOG"/>
    <property type="match status" value="1"/>
</dbReference>
<organism evidence="8 9">
    <name type="scientific">Pseudoduganella lutea</name>
    <dbReference type="NCBI Taxonomy" id="321985"/>
    <lineage>
        <taxon>Bacteria</taxon>
        <taxon>Pseudomonadati</taxon>
        <taxon>Pseudomonadota</taxon>
        <taxon>Betaproteobacteria</taxon>
        <taxon>Burkholderiales</taxon>
        <taxon>Oxalobacteraceae</taxon>
        <taxon>Telluria group</taxon>
        <taxon>Pseudoduganella</taxon>
    </lineage>
</organism>
<dbReference type="KEGG" id="plue:EWM63_17735"/>
<proteinExistence type="inferred from homology"/>
<dbReference type="InterPro" id="IPR051401">
    <property type="entry name" value="GtrA_CellWall_Glycosyl"/>
</dbReference>
<protein>
    <submittedName>
        <fullName evidence="8">GtrA family protein</fullName>
    </submittedName>
</protein>
<feature type="transmembrane region" description="Helical" evidence="6">
    <location>
        <begin position="74"/>
        <end position="95"/>
    </location>
</feature>
<dbReference type="GO" id="GO:0005886">
    <property type="term" value="C:plasma membrane"/>
    <property type="evidence" value="ECO:0007669"/>
    <property type="project" value="TreeGrafter"/>
</dbReference>
<evidence type="ECO:0000313" key="9">
    <source>
        <dbReference type="Proteomes" id="UP000290637"/>
    </source>
</evidence>
<evidence type="ECO:0000256" key="4">
    <source>
        <dbReference type="ARBA" id="ARBA00022989"/>
    </source>
</evidence>
<evidence type="ECO:0000259" key="7">
    <source>
        <dbReference type="Pfam" id="PF04138"/>
    </source>
</evidence>
<feature type="domain" description="GtrA/DPMS transmembrane" evidence="7">
    <location>
        <begin position="14"/>
        <end position="126"/>
    </location>
</feature>
<dbReference type="InterPro" id="IPR007267">
    <property type="entry name" value="GtrA_DPMS_TM"/>
</dbReference>
<sequence>MALRGFLSRRFLTYLAGGVLSALADVGTMQALLVAGVPAVPAASAGFAVGLLVNYSFHARVTFRDLAGGGSGTVLRYLCLVAINYLITVAMVAAAERLLGMAMPGKLLSMPVVAVNGFLLGKHWIFRQRAARGH</sequence>
<dbReference type="GO" id="GO:0000271">
    <property type="term" value="P:polysaccharide biosynthetic process"/>
    <property type="evidence" value="ECO:0007669"/>
    <property type="project" value="InterPro"/>
</dbReference>
<comment type="subcellular location">
    <subcellularLocation>
        <location evidence="1">Membrane</location>
        <topology evidence="1">Multi-pass membrane protein</topology>
    </subcellularLocation>
</comment>
<evidence type="ECO:0000256" key="5">
    <source>
        <dbReference type="ARBA" id="ARBA00023136"/>
    </source>
</evidence>
<dbReference type="PANTHER" id="PTHR38459:SF1">
    <property type="entry name" value="PROPHAGE BACTOPRENOL-LINKED GLUCOSE TRANSLOCASE HOMOLOG"/>
    <property type="match status" value="1"/>
</dbReference>
<gene>
    <name evidence="8" type="ORF">EWM63_17735</name>
</gene>
<dbReference type="Proteomes" id="UP000290637">
    <property type="component" value="Chromosome"/>
</dbReference>
<dbReference type="Pfam" id="PF04138">
    <property type="entry name" value="GtrA_DPMS_TM"/>
    <property type="match status" value="1"/>
</dbReference>
<keyword evidence="9" id="KW-1185">Reference proteome</keyword>
<keyword evidence="3 6" id="KW-0812">Transmembrane</keyword>
<comment type="similarity">
    <text evidence="2">Belongs to the GtrA family.</text>
</comment>
<keyword evidence="5 6" id="KW-0472">Membrane</keyword>